<name>A0A326UBC6_THEHA</name>
<feature type="transmembrane region" description="Helical" evidence="1">
    <location>
        <begin position="88"/>
        <end position="107"/>
    </location>
</feature>
<keyword evidence="1" id="KW-0472">Membrane</keyword>
<feature type="transmembrane region" description="Helical" evidence="1">
    <location>
        <begin position="20"/>
        <end position="40"/>
    </location>
</feature>
<organism evidence="2 3">
    <name type="scientific">Thermosporothrix hazakensis</name>
    <dbReference type="NCBI Taxonomy" id="644383"/>
    <lineage>
        <taxon>Bacteria</taxon>
        <taxon>Bacillati</taxon>
        <taxon>Chloroflexota</taxon>
        <taxon>Ktedonobacteria</taxon>
        <taxon>Ktedonobacterales</taxon>
        <taxon>Thermosporotrichaceae</taxon>
        <taxon>Thermosporothrix</taxon>
    </lineage>
</organism>
<proteinExistence type="predicted"/>
<gene>
    <name evidence="2" type="ORF">EI42_01434</name>
</gene>
<sequence length="121" mass="13478">MTSFMVFASDVTIKVGGNVWTIGLDLIIYLVVAAVLGLIAEYIVGWRVPFGIIGAIVAALVGMWLLTKVIVIGGIGDYYIQNIPVFRALIGAILFVGLWHLITYGFYRRRYHTRHHTPITE</sequence>
<reference evidence="2 3" key="1">
    <citation type="submission" date="2018-06" db="EMBL/GenBank/DDBJ databases">
        <title>Genomic Encyclopedia of Archaeal and Bacterial Type Strains, Phase II (KMG-II): from individual species to whole genera.</title>
        <authorList>
            <person name="Goeker M."/>
        </authorList>
    </citation>
    <scope>NUCLEOTIDE SEQUENCE [LARGE SCALE GENOMIC DNA]</scope>
    <source>
        <strain evidence="2 3">ATCC BAA-1881</strain>
    </source>
</reference>
<keyword evidence="1" id="KW-0812">Transmembrane</keyword>
<dbReference type="Proteomes" id="UP000248806">
    <property type="component" value="Unassembled WGS sequence"/>
</dbReference>
<feature type="transmembrane region" description="Helical" evidence="1">
    <location>
        <begin position="52"/>
        <end position="76"/>
    </location>
</feature>
<dbReference type="AlphaFoldDB" id="A0A326UBC6"/>
<evidence type="ECO:0000313" key="2">
    <source>
        <dbReference type="EMBL" id="PZW32889.1"/>
    </source>
</evidence>
<keyword evidence="1" id="KW-1133">Transmembrane helix</keyword>
<evidence type="ECO:0000313" key="3">
    <source>
        <dbReference type="Proteomes" id="UP000248806"/>
    </source>
</evidence>
<evidence type="ECO:0000256" key="1">
    <source>
        <dbReference type="SAM" id="Phobius"/>
    </source>
</evidence>
<dbReference type="OrthoDB" id="163369at2"/>
<dbReference type="RefSeq" id="WP_111320291.1">
    <property type="nucleotide sequence ID" value="NZ_BIFX01000001.1"/>
</dbReference>
<protein>
    <submittedName>
        <fullName evidence="2">Putative membrane protein YeaQ/YmgE (Transglycosylase-associated protein family)</fullName>
    </submittedName>
</protein>
<accession>A0A326UBC6</accession>
<dbReference type="EMBL" id="QKUF01000003">
    <property type="protein sequence ID" value="PZW32889.1"/>
    <property type="molecule type" value="Genomic_DNA"/>
</dbReference>
<comment type="caution">
    <text evidence="2">The sequence shown here is derived from an EMBL/GenBank/DDBJ whole genome shotgun (WGS) entry which is preliminary data.</text>
</comment>
<keyword evidence="3" id="KW-1185">Reference proteome</keyword>